<gene>
    <name evidence="1" type="ORF">K3G42_007898</name>
</gene>
<comment type="caution">
    <text evidence="1">The sequence shown here is derived from an EMBL/GenBank/DDBJ whole genome shotgun (WGS) entry which is preliminary data.</text>
</comment>
<name>A0ACB8EH30_9SAUR</name>
<sequence>MPGWPPPLVLLALLSSCHTSASMVVQRGYTILIVPLGTALGSLEALRVFFWVSDRGARLFGITTSLPPPSSAHTASKLLALAGGWDLIYAENDSRPVSLRKGKLLTVEICEKAPDWFYSSFCGAPSPENLASAASVA</sequence>
<dbReference type="Proteomes" id="UP000827872">
    <property type="component" value="Linkage Group LG03"/>
</dbReference>
<keyword evidence="2" id="KW-1185">Reference proteome</keyword>
<evidence type="ECO:0000313" key="2">
    <source>
        <dbReference type="Proteomes" id="UP000827872"/>
    </source>
</evidence>
<dbReference type="EMBL" id="CM037616">
    <property type="protein sequence ID" value="KAH7991615.1"/>
    <property type="molecule type" value="Genomic_DNA"/>
</dbReference>
<evidence type="ECO:0000313" key="1">
    <source>
        <dbReference type="EMBL" id="KAH7991615.1"/>
    </source>
</evidence>
<proteinExistence type="predicted"/>
<organism evidence="1 2">
    <name type="scientific">Sphaerodactylus townsendi</name>
    <dbReference type="NCBI Taxonomy" id="933632"/>
    <lineage>
        <taxon>Eukaryota</taxon>
        <taxon>Metazoa</taxon>
        <taxon>Chordata</taxon>
        <taxon>Craniata</taxon>
        <taxon>Vertebrata</taxon>
        <taxon>Euteleostomi</taxon>
        <taxon>Lepidosauria</taxon>
        <taxon>Squamata</taxon>
        <taxon>Bifurcata</taxon>
        <taxon>Gekkota</taxon>
        <taxon>Sphaerodactylidae</taxon>
        <taxon>Sphaerodactylus</taxon>
    </lineage>
</organism>
<reference evidence="1" key="1">
    <citation type="submission" date="2021-08" db="EMBL/GenBank/DDBJ databases">
        <title>The first chromosome-level gecko genome reveals the dynamic sex chromosomes of Neotropical dwarf geckos (Sphaerodactylidae: Sphaerodactylus).</title>
        <authorList>
            <person name="Pinto B.J."/>
            <person name="Keating S.E."/>
            <person name="Gamble T."/>
        </authorList>
    </citation>
    <scope>NUCLEOTIDE SEQUENCE</scope>
    <source>
        <strain evidence="1">TG3544</strain>
    </source>
</reference>
<protein>
    <submittedName>
        <fullName evidence="1">Uncharacterized protein</fullName>
    </submittedName>
</protein>
<accession>A0ACB8EH30</accession>